<gene>
    <name evidence="2" type="ORF">WICPIJ_005417</name>
</gene>
<sequence>MNPICDNPNKTEPNIVKNDRVLEEAKNSKQDINPEMNEPINARYDPYLSITIPYIGAVIKVTVLLIPVKIIA</sequence>
<accession>A0A9P8Q5R0</accession>
<dbReference type="AlphaFoldDB" id="A0A9P8Q5R0"/>
<dbReference type="Proteomes" id="UP000774326">
    <property type="component" value="Unassembled WGS sequence"/>
</dbReference>
<name>A0A9P8Q5R0_WICPI</name>
<dbReference type="EMBL" id="JAEUBG010003035">
    <property type="protein sequence ID" value="KAH3683610.1"/>
    <property type="molecule type" value="Genomic_DNA"/>
</dbReference>
<evidence type="ECO:0000313" key="3">
    <source>
        <dbReference type="Proteomes" id="UP000774326"/>
    </source>
</evidence>
<keyword evidence="1" id="KW-0472">Membrane</keyword>
<feature type="transmembrane region" description="Helical" evidence="1">
    <location>
        <begin position="47"/>
        <end position="68"/>
    </location>
</feature>
<reference evidence="2" key="2">
    <citation type="submission" date="2021-01" db="EMBL/GenBank/DDBJ databases">
        <authorList>
            <person name="Schikora-Tamarit M.A."/>
        </authorList>
    </citation>
    <scope>NUCLEOTIDE SEQUENCE</scope>
    <source>
        <strain evidence="2">CBS2887</strain>
    </source>
</reference>
<keyword evidence="1" id="KW-1133">Transmembrane helix</keyword>
<keyword evidence="1" id="KW-0812">Transmembrane</keyword>
<comment type="caution">
    <text evidence="2">The sequence shown here is derived from an EMBL/GenBank/DDBJ whole genome shotgun (WGS) entry which is preliminary data.</text>
</comment>
<evidence type="ECO:0000256" key="1">
    <source>
        <dbReference type="SAM" id="Phobius"/>
    </source>
</evidence>
<keyword evidence="3" id="KW-1185">Reference proteome</keyword>
<reference evidence="2" key="1">
    <citation type="journal article" date="2021" name="Open Biol.">
        <title>Shared evolutionary footprints suggest mitochondrial oxidative damage underlies multiple complex I losses in fungi.</title>
        <authorList>
            <person name="Schikora-Tamarit M.A."/>
            <person name="Marcet-Houben M."/>
            <person name="Nosek J."/>
            <person name="Gabaldon T."/>
        </authorList>
    </citation>
    <scope>NUCLEOTIDE SEQUENCE</scope>
    <source>
        <strain evidence="2">CBS2887</strain>
    </source>
</reference>
<evidence type="ECO:0000313" key="2">
    <source>
        <dbReference type="EMBL" id="KAH3683610.1"/>
    </source>
</evidence>
<organism evidence="2 3">
    <name type="scientific">Wickerhamomyces pijperi</name>
    <name type="common">Yeast</name>
    <name type="synonym">Pichia pijperi</name>
    <dbReference type="NCBI Taxonomy" id="599730"/>
    <lineage>
        <taxon>Eukaryota</taxon>
        <taxon>Fungi</taxon>
        <taxon>Dikarya</taxon>
        <taxon>Ascomycota</taxon>
        <taxon>Saccharomycotina</taxon>
        <taxon>Saccharomycetes</taxon>
        <taxon>Phaffomycetales</taxon>
        <taxon>Wickerhamomycetaceae</taxon>
        <taxon>Wickerhamomyces</taxon>
    </lineage>
</organism>
<protein>
    <submittedName>
        <fullName evidence="2">Uncharacterized protein</fullName>
    </submittedName>
</protein>
<proteinExistence type="predicted"/>